<evidence type="ECO:0000256" key="5">
    <source>
        <dbReference type="ARBA" id="ARBA00022723"/>
    </source>
</evidence>
<dbReference type="Gene3D" id="3.30.470.20">
    <property type="entry name" value="ATP-grasp fold, B domain"/>
    <property type="match status" value="1"/>
</dbReference>
<keyword evidence="5" id="KW-0479">Metal-binding</keyword>
<dbReference type="GO" id="GO:0046872">
    <property type="term" value="F:metal ion binding"/>
    <property type="evidence" value="ECO:0007669"/>
    <property type="project" value="UniProtKB-KW"/>
</dbReference>
<comment type="similarity">
    <text evidence="2">Belongs to the PEP-utilizing enzyme family.</text>
</comment>
<evidence type="ECO:0000313" key="12">
    <source>
        <dbReference type="Proteomes" id="UP000230292"/>
    </source>
</evidence>
<protein>
    <recommendedName>
        <fullName evidence="3">Phosphoenolpyruvate synthase</fullName>
    </recommendedName>
</protein>
<reference evidence="11 12" key="1">
    <citation type="submission" date="2017-09" db="EMBL/GenBank/DDBJ databases">
        <title>Depth-based differentiation of microbial function through sediment-hosted aquifers and enrichment of novel symbionts in the deep terrestrial subsurface.</title>
        <authorList>
            <person name="Probst A.J."/>
            <person name="Ladd B."/>
            <person name="Jarett J.K."/>
            <person name="Geller-Mcgrath D.E."/>
            <person name="Sieber C.M."/>
            <person name="Emerson J.B."/>
            <person name="Anantharaman K."/>
            <person name="Thomas B.C."/>
            <person name="Malmstrom R."/>
            <person name="Stieglmeier M."/>
            <person name="Klingl A."/>
            <person name="Woyke T."/>
            <person name="Ryan C.M."/>
            <person name="Banfield J.F."/>
        </authorList>
    </citation>
    <scope>NUCLEOTIDE SEQUENCE [LARGE SCALE GENOMIC DNA]</scope>
    <source>
        <strain evidence="11">CG15_BIG_FIL_POST_REV_8_21_14_020_45_12</strain>
    </source>
</reference>
<organism evidence="11 12">
    <name type="scientific">Candidatus Kerfeldbacteria bacterium CG15_BIG_FIL_POST_REV_8_21_14_020_45_12</name>
    <dbReference type="NCBI Taxonomy" id="2014247"/>
    <lineage>
        <taxon>Bacteria</taxon>
        <taxon>Candidatus Kerfeldiibacteriota</taxon>
    </lineage>
</organism>
<feature type="domain" description="Pyruvate phosphate dikinase AMP/ATP-binding" evidence="10">
    <location>
        <begin position="3"/>
        <end position="147"/>
    </location>
</feature>
<comment type="cofactor">
    <cofactor evidence="1">
        <name>Mg(2+)</name>
        <dbReference type="ChEBI" id="CHEBI:18420"/>
    </cofactor>
</comment>
<evidence type="ECO:0000256" key="7">
    <source>
        <dbReference type="ARBA" id="ARBA00022777"/>
    </source>
</evidence>
<dbReference type="AlphaFoldDB" id="A0A2M7H4E1"/>
<dbReference type="InterPro" id="IPR002192">
    <property type="entry name" value="PPDK_AMP/ATP-bd"/>
</dbReference>
<accession>A0A2M7H4E1</accession>
<keyword evidence="9" id="KW-0460">Magnesium</keyword>
<keyword evidence="8" id="KW-0067">ATP-binding</keyword>
<gene>
    <name evidence="11" type="ORF">COW24_01955</name>
</gene>
<dbReference type="InterPro" id="IPR006319">
    <property type="entry name" value="PEP_synth"/>
</dbReference>
<dbReference type="EMBL" id="PFGC01000023">
    <property type="protein sequence ID" value="PIW37098.1"/>
    <property type="molecule type" value="Genomic_DNA"/>
</dbReference>
<keyword evidence="7" id="KW-0418">Kinase</keyword>
<dbReference type="GO" id="GO:0008986">
    <property type="term" value="F:pyruvate, water dikinase activity"/>
    <property type="evidence" value="ECO:0007669"/>
    <property type="project" value="InterPro"/>
</dbReference>
<dbReference type="GO" id="GO:0005524">
    <property type="term" value="F:ATP binding"/>
    <property type="evidence" value="ECO:0007669"/>
    <property type="project" value="UniProtKB-KW"/>
</dbReference>
<evidence type="ECO:0000256" key="1">
    <source>
        <dbReference type="ARBA" id="ARBA00001946"/>
    </source>
</evidence>
<name>A0A2M7H4E1_9BACT</name>
<comment type="caution">
    <text evidence="11">The sequence shown here is derived from an EMBL/GenBank/DDBJ whole genome shotgun (WGS) entry which is preliminary data.</text>
</comment>
<evidence type="ECO:0000256" key="8">
    <source>
        <dbReference type="ARBA" id="ARBA00022840"/>
    </source>
</evidence>
<evidence type="ECO:0000313" key="11">
    <source>
        <dbReference type="EMBL" id="PIW37098.1"/>
    </source>
</evidence>
<dbReference type="Proteomes" id="UP000230292">
    <property type="component" value="Unassembled WGS sequence"/>
</dbReference>
<evidence type="ECO:0000256" key="6">
    <source>
        <dbReference type="ARBA" id="ARBA00022741"/>
    </source>
</evidence>
<evidence type="ECO:0000259" key="10">
    <source>
        <dbReference type="Pfam" id="PF01326"/>
    </source>
</evidence>
<keyword evidence="4" id="KW-0808">Transferase</keyword>
<proteinExistence type="inferred from homology"/>
<evidence type="ECO:0000256" key="2">
    <source>
        <dbReference type="ARBA" id="ARBA00007837"/>
    </source>
</evidence>
<evidence type="ECO:0000256" key="4">
    <source>
        <dbReference type="ARBA" id="ARBA00022679"/>
    </source>
</evidence>
<dbReference type="PANTHER" id="PTHR43030">
    <property type="entry name" value="PHOSPHOENOLPYRUVATE SYNTHASE"/>
    <property type="match status" value="1"/>
</dbReference>
<evidence type="ECO:0000256" key="9">
    <source>
        <dbReference type="ARBA" id="ARBA00022842"/>
    </source>
</evidence>
<sequence length="148" mass="16474">MEDAEVHVAVVVQKMVNADIAGVIFSVHPVTKDTNQMIIEAGFGLGEALVSGQITPDNYIVHKDSLDIVDTYIGHQKLKIQRDRDGKNETVELNSEQGSLRKLTDDQVKALAQETLLIEKHYGFPVDIEWAMEDGKVYITQARPITTL</sequence>
<keyword evidence="6" id="KW-0547">Nucleotide-binding</keyword>
<dbReference type="SUPFAM" id="SSF56059">
    <property type="entry name" value="Glutathione synthetase ATP-binding domain-like"/>
    <property type="match status" value="1"/>
</dbReference>
<evidence type="ECO:0000256" key="3">
    <source>
        <dbReference type="ARBA" id="ARBA00021623"/>
    </source>
</evidence>
<dbReference type="PANTHER" id="PTHR43030:SF1">
    <property type="entry name" value="PHOSPHOENOLPYRUVATE SYNTHASE"/>
    <property type="match status" value="1"/>
</dbReference>
<dbReference type="Pfam" id="PF01326">
    <property type="entry name" value="PPDK_N"/>
    <property type="match status" value="1"/>
</dbReference>